<reference evidence="3" key="1">
    <citation type="submission" date="2023-08" db="EMBL/GenBank/DDBJ databases">
        <title>Black Yeasts Isolated from many extreme environments.</title>
        <authorList>
            <person name="Coleine C."/>
            <person name="Stajich J.E."/>
            <person name="Selbmann L."/>
        </authorList>
    </citation>
    <scope>NUCLEOTIDE SEQUENCE</scope>
    <source>
        <strain evidence="3">CCFEE 5810</strain>
    </source>
</reference>
<dbReference type="AlphaFoldDB" id="A0AAN8A281"/>
<keyword evidence="1" id="KW-0433">Leucine-rich repeat</keyword>
<keyword evidence="2" id="KW-0677">Repeat</keyword>
<dbReference type="SUPFAM" id="SSF52058">
    <property type="entry name" value="L domain-like"/>
    <property type="match status" value="1"/>
</dbReference>
<dbReference type="GO" id="GO:0005737">
    <property type="term" value="C:cytoplasm"/>
    <property type="evidence" value="ECO:0007669"/>
    <property type="project" value="TreeGrafter"/>
</dbReference>
<dbReference type="PANTHER" id="PTHR48051:SF1">
    <property type="entry name" value="RAS SUPPRESSOR PROTEIN 1"/>
    <property type="match status" value="1"/>
</dbReference>
<accession>A0AAN8A281</accession>
<gene>
    <name evidence="3" type="ORF">LTR97_007602</name>
</gene>
<dbReference type="InterPro" id="IPR050216">
    <property type="entry name" value="LRR_domain-containing"/>
</dbReference>
<sequence>MALPSSPPLLAEENDLPVATTFLPLASGSSIPFGALHRKRQYADYDSLSSDPVFSDITEDDEAQNAERPRRKKVVRGPWWHVGKGNAHDLRRGMAKEGFRNADSGVWMGSDVSESSDSVLSSRQRLQELAVEWQVKDAVPARAIPDAETYAARIIQTCLDRGEEAVDLSDMALRSLSNSTVRPLHQLIKSSFTTFTHAPSEDEFSPLTPSLTVILSRNRLASLPAELFNLSNITCLSLRNNELDELPSSIVRLTRLTELNVSGNNIQYLPWELLDLMQGGERQILVRPNPLLQPIDLDGLSPVASFSMTQPSSTIESQTSNTRATLDESLRGELELRLKLGRTMKAQQVQEAIEEDDRTASNEELIYLASSHIRYFGVDGSPLRRARGTPPHDEDWPATMNPTAHAPTTSANTHVPSLFELALRSLQATHNLADFLELSAANEYEISSAVVSAMYRAARNSAGTGNENCSSCGKHFIIARAEWVEYWFNGCASQQELDANSVLPFMRRVCSWGCAKVSEPGTFRC</sequence>
<name>A0AAN8A281_9PEZI</name>
<dbReference type="Proteomes" id="UP001310594">
    <property type="component" value="Unassembled WGS sequence"/>
</dbReference>
<evidence type="ECO:0000256" key="2">
    <source>
        <dbReference type="ARBA" id="ARBA00022737"/>
    </source>
</evidence>
<dbReference type="Gene3D" id="3.80.10.10">
    <property type="entry name" value="Ribonuclease Inhibitor"/>
    <property type="match status" value="1"/>
</dbReference>
<dbReference type="EMBL" id="JAVRQU010000011">
    <property type="protein sequence ID" value="KAK5697464.1"/>
    <property type="molecule type" value="Genomic_DNA"/>
</dbReference>
<comment type="caution">
    <text evidence="3">The sequence shown here is derived from an EMBL/GenBank/DDBJ whole genome shotgun (WGS) entry which is preliminary data.</text>
</comment>
<evidence type="ECO:0000313" key="3">
    <source>
        <dbReference type="EMBL" id="KAK5697464.1"/>
    </source>
</evidence>
<dbReference type="Pfam" id="PF13855">
    <property type="entry name" value="LRR_8"/>
    <property type="match status" value="1"/>
</dbReference>
<organism evidence="3 4">
    <name type="scientific">Elasticomyces elasticus</name>
    <dbReference type="NCBI Taxonomy" id="574655"/>
    <lineage>
        <taxon>Eukaryota</taxon>
        <taxon>Fungi</taxon>
        <taxon>Dikarya</taxon>
        <taxon>Ascomycota</taxon>
        <taxon>Pezizomycotina</taxon>
        <taxon>Dothideomycetes</taxon>
        <taxon>Dothideomycetidae</taxon>
        <taxon>Mycosphaerellales</taxon>
        <taxon>Teratosphaeriaceae</taxon>
        <taxon>Elasticomyces</taxon>
    </lineage>
</organism>
<dbReference type="InterPro" id="IPR032675">
    <property type="entry name" value="LRR_dom_sf"/>
</dbReference>
<evidence type="ECO:0000313" key="4">
    <source>
        <dbReference type="Proteomes" id="UP001310594"/>
    </source>
</evidence>
<proteinExistence type="predicted"/>
<dbReference type="PANTHER" id="PTHR48051">
    <property type="match status" value="1"/>
</dbReference>
<protein>
    <submittedName>
        <fullName evidence="3">Uncharacterized protein</fullName>
    </submittedName>
</protein>
<evidence type="ECO:0000256" key="1">
    <source>
        <dbReference type="ARBA" id="ARBA00022614"/>
    </source>
</evidence>
<dbReference type="InterPro" id="IPR001611">
    <property type="entry name" value="Leu-rich_rpt"/>
</dbReference>